<evidence type="ECO:0000256" key="5">
    <source>
        <dbReference type="ARBA" id="ARBA00023180"/>
    </source>
</evidence>
<feature type="chain" id="PRO_5014817235" description="Peptidase S10" evidence="6">
    <location>
        <begin position="29"/>
        <end position="195"/>
    </location>
</feature>
<evidence type="ECO:0000256" key="6">
    <source>
        <dbReference type="SAM" id="SignalP"/>
    </source>
</evidence>
<evidence type="ECO:0000313" key="8">
    <source>
        <dbReference type="Proteomes" id="UP000232638"/>
    </source>
</evidence>
<dbReference type="EMBL" id="CP020370">
    <property type="protein sequence ID" value="AUB81370.1"/>
    <property type="molecule type" value="Genomic_DNA"/>
</dbReference>
<reference evidence="7 8" key="1">
    <citation type="submission" date="2017-03" db="EMBL/GenBank/DDBJ databases">
        <title>Complete genome sequence of Candidatus 'Thiodictyon syntrophicum' sp. nov. strain Cad16T, a photolithoautotroph purple sulfur bacterium isolated from an alpine meromictic lake.</title>
        <authorList>
            <person name="Luedin S.M."/>
            <person name="Pothier J.F."/>
            <person name="Danza F."/>
            <person name="Storelli N."/>
            <person name="Wittwer M."/>
            <person name="Tonolla M."/>
        </authorList>
    </citation>
    <scope>NUCLEOTIDE SEQUENCE [LARGE SCALE GENOMIC DNA]</scope>
    <source>
        <strain evidence="7 8">Cad16T</strain>
    </source>
</reference>
<dbReference type="GO" id="GO:0004185">
    <property type="term" value="F:serine-type carboxypeptidase activity"/>
    <property type="evidence" value="ECO:0007669"/>
    <property type="project" value="InterPro"/>
</dbReference>
<evidence type="ECO:0000256" key="2">
    <source>
        <dbReference type="ARBA" id="ARBA00022670"/>
    </source>
</evidence>
<dbReference type="Gene3D" id="3.40.50.1820">
    <property type="entry name" value="alpha/beta hydrolase"/>
    <property type="match status" value="1"/>
</dbReference>
<feature type="signal peptide" evidence="6">
    <location>
        <begin position="1"/>
        <end position="28"/>
    </location>
</feature>
<keyword evidence="2" id="KW-0645">Protease</keyword>
<keyword evidence="1" id="KW-0121">Carboxypeptidase</keyword>
<dbReference type="AlphaFoldDB" id="A0A2K8U701"/>
<dbReference type="Pfam" id="PF00450">
    <property type="entry name" value="Peptidase_S10"/>
    <property type="match status" value="1"/>
</dbReference>
<accession>A0A2K8U701</accession>
<dbReference type="PANTHER" id="PTHR11802">
    <property type="entry name" value="SERINE PROTEASE FAMILY S10 SERINE CARBOXYPEPTIDASE"/>
    <property type="match status" value="1"/>
</dbReference>
<dbReference type="PANTHER" id="PTHR11802:SF3">
    <property type="entry name" value="RETINOID-INDUCIBLE SERINE CARBOXYPEPTIDASE"/>
    <property type="match status" value="1"/>
</dbReference>
<gene>
    <name evidence="7" type="ORF">THSYN_10680</name>
</gene>
<dbReference type="InterPro" id="IPR001563">
    <property type="entry name" value="Peptidase_S10"/>
</dbReference>
<name>A0A2K8U701_9GAMM</name>
<protein>
    <recommendedName>
        <fullName evidence="9">Peptidase S10</fullName>
    </recommendedName>
</protein>
<proteinExistence type="predicted"/>
<keyword evidence="3 6" id="KW-0732">Signal</keyword>
<evidence type="ECO:0008006" key="9">
    <source>
        <dbReference type="Google" id="ProtNLM"/>
    </source>
</evidence>
<keyword evidence="8" id="KW-1185">Reference proteome</keyword>
<evidence type="ECO:0000313" key="7">
    <source>
        <dbReference type="EMBL" id="AUB81370.1"/>
    </source>
</evidence>
<dbReference type="RefSeq" id="WP_100919144.1">
    <property type="nucleotide sequence ID" value="NZ_CP020370.1"/>
</dbReference>
<dbReference type="Proteomes" id="UP000232638">
    <property type="component" value="Chromosome"/>
</dbReference>
<dbReference type="InterPro" id="IPR029058">
    <property type="entry name" value="AB_hydrolase_fold"/>
</dbReference>
<organism evidence="7 8">
    <name type="scientific">Candidatus Thiodictyon syntrophicum</name>
    <dbReference type="NCBI Taxonomy" id="1166950"/>
    <lineage>
        <taxon>Bacteria</taxon>
        <taxon>Pseudomonadati</taxon>
        <taxon>Pseudomonadota</taxon>
        <taxon>Gammaproteobacteria</taxon>
        <taxon>Chromatiales</taxon>
        <taxon>Chromatiaceae</taxon>
        <taxon>Thiodictyon</taxon>
    </lineage>
</organism>
<evidence type="ECO:0000256" key="3">
    <source>
        <dbReference type="ARBA" id="ARBA00022729"/>
    </source>
</evidence>
<evidence type="ECO:0000256" key="4">
    <source>
        <dbReference type="ARBA" id="ARBA00022801"/>
    </source>
</evidence>
<dbReference type="OrthoDB" id="9770107at2"/>
<dbReference type="GO" id="GO:0006508">
    <property type="term" value="P:proteolysis"/>
    <property type="evidence" value="ECO:0007669"/>
    <property type="project" value="UniProtKB-KW"/>
</dbReference>
<sequence length="195" mass="21372">MASYLRLLRQGSSALATIAFGLSLCVSAAGASAAPLTPEAGYSHVEQITFKLRKETEHLDFTSSRAEIFYNFHPADPDANQNPATRPLFVFFNGGPGCPTCEGLLSTNTGPRSMHPEPWGPTPEQAATSLNAYSWTRMGHLLYIDAPATGYSYNLSPTDFDYTFGFYDAQNFNPYIDAAQLVRVLLRFLNSTLLT</sequence>
<dbReference type="KEGG" id="tsy:THSYN_10680"/>
<evidence type="ECO:0000256" key="1">
    <source>
        <dbReference type="ARBA" id="ARBA00022645"/>
    </source>
</evidence>
<keyword evidence="4" id="KW-0378">Hydrolase</keyword>
<dbReference type="SUPFAM" id="SSF53474">
    <property type="entry name" value="alpha/beta-Hydrolases"/>
    <property type="match status" value="1"/>
</dbReference>
<keyword evidence="5" id="KW-0325">Glycoprotein</keyword>